<accession>A0AAD9U2X9</accession>
<dbReference type="AlphaFoldDB" id="A0AAD9U2X9"/>
<gene>
    <name evidence="1" type="ORF">Ddye_021748</name>
</gene>
<dbReference type="PANTHER" id="PTHR47718:SF17">
    <property type="entry name" value="PROTEIN FAR1-RELATED SEQUENCE 5-LIKE"/>
    <property type="match status" value="1"/>
</dbReference>
<dbReference type="PANTHER" id="PTHR47718">
    <property type="entry name" value="OS01G0519700 PROTEIN"/>
    <property type="match status" value="1"/>
</dbReference>
<dbReference type="Proteomes" id="UP001280121">
    <property type="component" value="Unassembled WGS sequence"/>
</dbReference>
<proteinExistence type="predicted"/>
<name>A0AAD9U2X9_9ROSI</name>
<organism evidence="1 2">
    <name type="scientific">Dipteronia dyeriana</name>
    <dbReference type="NCBI Taxonomy" id="168575"/>
    <lineage>
        <taxon>Eukaryota</taxon>
        <taxon>Viridiplantae</taxon>
        <taxon>Streptophyta</taxon>
        <taxon>Embryophyta</taxon>
        <taxon>Tracheophyta</taxon>
        <taxon>Spermatophyta</taxon>
        <taxon>Magnoliopsida</taxon>
        <taxon>eudicotyledons</taxon>
        <taxon>Gunneridae</taxon>
        <taxon>Pentapetalae</taxon>
        <taxon>rosids</taxon>
        <taxon>malvids</taxon>
        <taxon>Sapindales</taxon>
        <taxon>Sapindaceae</taxon>
        <taxon>Hippocastanoideae</taxon>
        <taxon>Acereae</taxon>
        <taxon>Dipteronia</taxon>
    </lineage>
</organism>
<keyword evidence="2" id="KW-1185">Reference proteome</keyword>
<sequence>MTGNGLQSKLDNKHELFLTPNNMCSTWVNYVQVSSWEGSGNQDVDLNLIKNMKFDSVEDARSFYLGYARGDGFGIRATNLDYENEAFTSYKWAITKLMDSMGNKLSFSIKTDEVEAMRQAINEISLILSHLKSLEKHAFSIYTYCSNYDITKEINDSINCSHIAPWNDENEVLYVLAEYDSPDKKTMSVVYDRDIIKFQQVIEDGDWDSSKHNLSVLSSESVDDIRIHLQPDDGYSKSVDIVQFISLSAECIYLCHQGSQTEEGFNLIIRELNIL</sequence>
<evidence type="ECO:0000313" key="2">
    <source>
        <dbReference type="Proteomes" id="UP001280121"/>
    </source>
</evidence>
<protein>
    <submittedName>
        <fullName evidence="1">Uncharacterized protein</fullName>
    </submittedName>
</protein>
<evidence type="ECO:0000313" key="1">
    <source>
        <dbReference type="EMBL" id="KAK2646553.1"/>
    </source>
</evidence>
<comment type="caution">
    <text evidence="1">The sequence shown here is derived from an EMBL/GenBank/DDBJ whole genome shotgun (WGS) entry which is preliminary data.</text>
</comment>
<dbReference type="EMBL" id="JANJYI010000006">
    <property type="protein sequence ID" value="KAK2646553.1"/>
    <property type="molecule type" value="Genomic_DNA"/>
</dbReference>
<reference evidence="1" key="1">
    <citation type="journal article" date="2023" name="Plant J.">
        <title>Genome sequences and population genomics provide insights into the demographic history, inbreeding, and mutation load of two 'living fossil' tree species of Dipteronia.</title>
        <authorList>
            <person name="Feng Y."/>
            <person name="Comes H.P."/>
            <person name="Chen J."/>
            <person name="Zhu S."/>
            <person name="Lu R."/>
            <person name="Zhang X."/>
            <person name="Li P."/>
            <person name="Qiu J."/>
            <person name="Olsen K.M."/>
            <person name="Qiu Y."/>
        </authorList>
    </citation>
    <scope>NUCLEOTIDE SEQUENCE</scope>
    <source>
        <strain evidence="1">KIB01</strain>
    </source>
</reference>